<feature type="domain" description="TonB-dependent receptor-like beta-barrel" evidence="15">
    <location>
        <begin position="225"/>
        <end position="641"/>
    </location>
</feature>
<dbReference type="Pfam" id="PF07715">
    <property type="entry name" value="Plug"/>
    <property type="match status" value="1"/>
</dbReference>
<evidence type="ECO:0000256" key="13">
    <source>
        <dbReference type="RuleBase" id="RU003357"/>
    </source>
</evidence>
<gene>
    <name evidence="17" type="ORF">LV89_00869</name>
</gene>
<dbReference type="GO" id="GO:0015344">
    <property type="term" value="F:siderophore uptake transmembrane transporter activity"/>
    <property type="evidence" value="ECO:0007669"/>
    <property type="project" value="TreeGrafter"/>
</dbReference>
<dbReference type="PROSITE" id="PS52016">
    <property type="entry name" value="TONB_DEPENDENT_REC_3"/>
    <property type="match status" value="1"/>
</dbReference>
<accession>A0A316EG40</accession>
<reference evidence="17 18" key="1">
    <citation type="submission" date="2018-05" db="EMBL/GenBank/DDBJ databases">
        <title>Genomic Encyclopedia of Archaeal and Bacterial Type Strains, Phase II (KMG-II): from individual species to whole genera.</title>
        <authorList>
            <person name="Goeker M."/>
        </authorList>
    </citation>
    <scope>NUCLEOTIDE SEQUENCE [LARGE SCALE GENOMIC DNA]</scope>
    <source>
        <strain evidence="17 18">DSM 22214</strain>
    </source>
</reference>
<dbReference type="InterPro" id="IPR012910">
    <property type="entry name" value="Plug_dom"/>
</dbReference>
<evidence type="ECO:0000256" key="8">
    <source>
        <dbReference type="ARBA" id="ARBA00023065"/>
    </source>
</evidence>
<evidence type="ECO:0000256" key="11">
    <source>
        <dbReference type="ARBA" id="ARBA00023237"/>
    </source>
</evidence>
<dbReference type="InterPro" id="IPR037066">
    <property type="entry name" value="Plug_dom_sf"/>
</dbReference>
<feature type="chain" id="PRO_5016404347" evidence="14">
    <location>
        <begin position="19"/>
        <end position="678"/>
    </location>
</feature>
<evidence type="ECO:0000256" key="9">
    <source>
        <dbReference type="ARBA" id="ARBA00023077"/>
    </source>
</evidence>
<keyword evidence="17" id="KW-0675">Receptor</keyword>
<comment type="subcellular location">
    <subcellularLocation>
        <location evidence="1 12">Cell outer membrane</location>
        <topology evidence="1 12">Multi-pass membrane protein</topology>
    </subcellularLocation>
</comment>
<dbReference type="PANTHER" id="PTHR32552:SF68">
    <property type="entry name" value="FERRICHROME OUTER MEMBRANE TRANSPORTER_PHAGE RECEPTOR"/>
    <property type="match status" value="1"/>
</dbReference>
<keyword evidence="5 12" id="KW-0812">Transmembrane</keyword>
<dbReference type="OrthoDB" id="9782587at2"/>
<evidence type="ECO:0000313" key="18">
    <source>
        <dbReference type="Proteomes" id="UP000245489"/>
    </source>
</evidence>
<evidence type="ECO:0000256" key="6">
    <source>
        <dbReference type="ARBA" id="ARBA00022729"/>
    </source>
</evidence>
<comment type="caution">
    <text evidence="17">The sequence shown here is derived from an EMBL/GenBank/DDBJ whole genome shotgun (WGS) entry which is preliminary data.</text>
</comment>
<evidence type="ECO:0000256" key="1">
    <source>
        <dbReference type="ARBA" id="ARBA00004571"/>
    </source>
</evidence>
<feature type="signal peptide" evidence="14">
    <location>
        <begin position="1"/>
        <end position="18"/>
    </location>
</feature>
<dbReference type="AlphaFoldDB" id="A0A316EG40"/>
<evidence type="ECO:0000256" key="10">
    <source>
        <dbReference type="ARBA" id="ARBA00023136"/>
    </source>
</evidence>
<keyword evidence="9 13" id="KW-0798">TonB box</keyword>
<evidence type="ECO:0000256" key="4">
    <source>
        <dbReference type="ARBA" id="ARBA00022496"/>
    </source>
</evidence>
<evidence type="ECO:0000256" key="3">
    <source>
        <dbReference type="ARBA" id="ARBA00022452"/>
    </source>
</evidence>
<dbReference type="Pfam" id="PF00593">
    <property type="entry name" value="TonB_dep_Rec_b-barrel"/>
    <property type="match status" value="1"/>
</dbReference>
<keyword evidence="2 12" id="KW-0813">Transport</keyword>
<proteinExistence type="inferred from homology"/>
<evidence type="ECO:0000313" key="17">
    <source>
        <dbReference type="EMBL" id="PWK28663.1"/>
    </source>
</evidence>
<evidence type="ECO:0000256" key="5">
    <source>
        <dbReference type="ARBA" id="ARBA00022692"/>
    </source>
</evidence>
<protein>
    <submittedName>
        <fullName evidence="17">Iron complex outermembrane receptor protein</fullName>
    </submittedName>
</protein>
<keyword evidence="18" id="KW-1185">Reference proteome</keyword>
<keyword evidence="10 12" id="KW-0472">Membrane</keyword>
<evidence type="ECO:0000256" key="14">
    <source>
        <dbReference type="SAM" id="SignalP"/>
    </source>
</evidence>
<keyword evidence="6 14" id="KW-0732">Signal</keyword>
<dbReference type="InterPro" id="IPR000531">
    <property type="entry name" value="Beta-barrel_TonB"/>
</dbReference>
<dbReference type="GO" id="GO:0009279">
    <property type="term" value="C:cell outer membrane"/>
    <property type="evidence" value="ECO:0007669"/>
    <property type="project" value="UniProtKB-SubCell"/>
</dbReference>
<dbReference type="InterPro" id="IPR036942">
    <property type="entry name" value="Beta-barrel_TonB_sf"/>
</dbReference>
<name>A0A316EG40_9BACT</name>
<keyword evidence="7" id="KW-0408">Iron</keyword>
<dbReference type="RefSeq" id="WP_109741635.1">
    <property type="nucleotide sequence ID" value="NZ_QGGO01000003.1"/>
</dbReference>
<evidence type="ECO:0000259" key="16">
    <source>
        <dbReference type="Pfam" id="PF07715"/>
    </source>
</evidence>
<evidence type="ECO:0000256" key="7">
    <source>
        <dbReference type="ARBA" id="ARBA00023004"/>
    </source>
</evidence>
<dbReference type="Gene3D" id="2.170.130.10">
    <property type="entry name" value="TonB-dependent receptor, plug domain"/>
    <property type="match status" value="1"/>
</dbReference>
<dbReference type="Gene3D" id="2.40.170.20">
    <property type="entry name" value="TonB-dependent receptor, beta-barrel domain"/>
    <property type="match status" value="1"/>
</dbReference>
<evidence type="ECO:0000256" key="12">
    <source>
        <dbReference type="PROSITE-ProRule" id="PRU01360"/>
    </source>
</evidence>
<keyword evidence="8" id="KW-0406">Ion transport</keyword>
<dbReference type="Proteomes" id="UP000245489">
    <property type="component" value="Unassembled WGS sequence"/>
</dbReference>
<evidence type="ECO:0000259" key="15">
    <source>
        <dbReference type="Pfam" id="PF00593"/>
    </source>
</evidence>
<dbReference type="PANTHER" id="PTHR32552">
    <property type="entry name" value="FERRICHROME IRON RECEPTOR-RELATED"/>
    <property type="match status" value="1"/>
</dbReference>
<dbReference type="EMBL" id="QGGO01000003">
    <property type="protein sequence ID" value="PWK28663.1"/>
    <property type="molecule type" value="Genomic_DNA"/>
</dbReference>
<dbReference type="InterPro" id="IPR039426">
    <property type="entry name" value="TonB-dep_rcpt-like"/>
</dbReference>
<sequence length="678" mass="76419">MYRIILLSFFLFSFKIFAQTDTTLLSKELQSVTISSSRFVAKDIQTPLSVTVIDQSRLQIGQSKISLFESLGAVSGVFAMNSENFAQDLRISIRGFGARASFGIRGLKIMMDGIPESIPDGTAKVGNLDVGMMERMEVIKGPASGLYGNASGGVISMFSENATKNFAEFQANFGSFGLQRYQFKTGQELGKLMYFVSASRLQSTGYREHSRLERNFLNGKVIYQFTDKNKLTFLANYINSPKAEDAGALTQTEIDNNRQQARQVNLTFNAFETFKQGRLAFIYDHNFNEKHQINARVFYLNRDFSNQQALQASGQIAFNRDFAGGGFNYQFSTKNYRLKTGLDIENQQDNRKRFDNLLGERGTLRLDQIEEFRSIGVFILQEFLFSSKFRMSLNTRFDDVRLQVSDKFLTDGDQSATQSFQKINPMIGFSYAPTPSQSIFTNFSTNFETPSLNELSNNPNGTGGFNPSLNPQKSRNFEVGYKGILSKKFRADLSLFYIEVEDEIVPYQLPNQATKTYFRNAGLSERKGIELGLTYKIRAGLTTYFNYTLSDFQYKSYQTTAGKFDGNMLTGIPKHNIYGEIRYFPSIGIYAIAQIRSISKIYADDANSVTNNAYTTVNLRVGYKKNIGKLQFEPFFGVNNLLNEVYNANILINATANRYFEPASGSFIFGGLTVSIGK</sequence>
<feature type="domain" description="TonB-dependent receptor plug" evidence="16">
    <location>
        <begin position="44"/>
        <end position="154"/>
    </location>
</feature>
<organism evidence="17 18">
    <name type="scientific">Arcicella aurantiaca</name>
    <dbReference type="NCBI Taxonomy" id="591202"/>
    <lineage>
        <taxon>Bacteria</taxon>
        <taxon>Pseudomonadati</taxon>
        <taxon>Bacteroidota</taxon>
        <taxon>Cytophagia</taxon>
        <taxon>Cytophagales</taxon>
        <taxon>Flectobacillaceae</taxon>
        <taxon>Arcicella</taxon>
    </lineage>
</organism>
<keyword evidence="3 12" id="KW-1134">Transmembrane beta strand</keyword>
<keyword evidence="11 12" id="KW-0998">Cell outer membrane</keyword>
<comment type="similarity">
    <text evidence="12 13">Belongs to the TonB-dependent receptor family.</text>
</comment>
<evidence type="ECO:0000256" key="2">
    <source>
        <dbReference type="ARBA" id="ARBA00022448"/>
    </source>
</evidence>
<dbReference type="CDD" id="cd01347">
    <property type="entry name" value="ligand_gated_channel"/>
    <property type="match status" value="1"/>
</dbReference>
<dbReference type="SUPFAM" id="SSF56935">
    <property type="entry name" value="Porins"/>
    <property type="match status" value="1"/>
</dbReference>
<keyword evidence="4" id="KW-0410">Iron transport</keyword>